<dbReference type="InterPro" id="IPR039057">
    <property type="entry name" value="Spo22/ZIP4"/>
</dbReference>
<dbReference type="GO" id="GO:0090173">
    <property type="term" value="P:regulation of synaptonemal complex assembly"/>
    <property type="evidence" value="ECO:0007669"/>
    <property type="project" value="InterPro"/>
</dbReference>
<evidence type="ECO:0008006" key="4">
    <source>
        <dbReference type="Google" id="ProtNLM"/>
    </source>
</evidence>
<organism evidence="2 3">
    <name type="scientific">Trichophyton soudanense CBS 452.61</name>
    <dbReference type="NCBI Taxonomy" id="1215331"/>
    <lineage>
        <taxon>Eukaryota</taxon>
        <taxon>Fungi</taxon>
        <taxon>Dikarya</taxon>
        <taxon>Ascomycota</taxon>
        <taxon>Pezizomycotina</taxon>
        <taxon>Eurotiomycetes</taxon>
        <taxon>Eurotiomycetidae</taxon>
        <taxon>Onygenales</taxon>
        <taxon>Arthrodermataceae</taxon>
        <taxon>Trichophyton</taxon>
    </lineage>
</organism>
<keyword evidence="1" id="KW-0469">Meiosis</keyword>
<reference evidence="2 3" key="1">
    <citation type="submission" date="2014-02" db="EMBL/GenBank/DDBJ databases">
        <title>The Genome Sequence of Trichophyton rubrum (morphotype soudanense) CBS 452.61.</title>
        <authorList>
            <consortium name="The Broad Institute Genomics Platform"/>
            <person name="Cuomo C.A."/>
            <person name="White T.C."/>
            <person name="Graser Y."/>
            <person name="Martinez-Rossi N."/>
            <person name="Heitman J."/>
            <person name="Young S.K."/>
            <person name="Zeng Q."/>
            <person name="Gargeya S."/>
            <person name="Abouelleil A."/>
            <person name="Alvarado L."/>
            <person name="Chapman S.B."/>
            <person name="Gainer-Dewar J."/>
            <person name="Goldberg J."/>
            <person name="Griggs A."/>
            <person name="Gujja S."/>
            <person name="Hansen M."/>
            <person name="Howarth C."/>
            <person name="Imamovic A."/>
            <person name="Larimer J."/>
            <person name="Martinez D."/>
            <person name="Murphy C."/>
            <person name="Pearson M.D."/>
            <person name="Persinoti G."/>
            <person name="Poon T."/>
            <person name="Priest M."/>
            <person name="Roberts A.D."/>
            <person name="Saif S."/>
            <person name="Shea T.D."/>
            <person name="Sykes S.N."/>
            <person name="Wortman J."/>
            <person name="Nusbaum C."/>
            <person name="Birren B."/>
        </authorList>
    </citation>
    <scope>NUCLEOTIDE SEQUENCE [LARGE SCALE GENOMIC DNA]</scope>
    <source>
        <strain evidence="2 3">CBS 452.61</strain>
    </source>
</reference>
<dbReference type="EMBL" id="KK208885">
    <property type="protein sequence ID" value="EZF71952.1"/>
    <property type="molecule type" value="Genomic_DNA"/>
</dbReference>
<dbReference type="InterPro" id="IPR013940">
    <property type="entry name" value="Spo22/ZIP4/TEX11"/>
</dbReference>
<proteinExistence type="predicted"/>
<gene>
    <name evidence="2" type="ORF">H105_05908</name>
</gene>
<dbReference type="OrthoDB" id="65716at2759"/>
<dbReference type="Pfam" id="PF08631">
    <property type="entry name" value="SPO22"/>
    <property type="match status" value="1"/>
</dbReference>
<keyword evidence="3" id="KW-1185">Reference proteome</keyword>
<dbReference type="HOGENOM" id="CLU_001453_0_0_1"/>
<dbReference type="PANTHER" id="PTHR40375">
    <property type="entry name" value="SPORULATION-SPECIFIC PROTEIN 22"/>
    <property type="match status" value="1"/>
</dbReference>
<evidence type="ECO:0000313" key="2">
    <source>
        <dbReference type="EMBL" id="EZF71952.1"/>
    </source>
</evidence>
<dbReference type="GO" id="GO:0051321">
    <property type="term" value="P:meiotic cell cycle"/>
    <property type="evidence" value="ECO:0007669"/>
    <property type="project" value="UniProtKB-KW"/>
</dbReference>
<accession>A0A022XMN9</accession>
<evidence type="ECO:0000313" key="3">
    <source>
        <dbReference type="Proteomes" id="UP000023623"/>
    </source>
</evidence>
<protein>
    <recommendedName>
        <fullName evidence="4">Protein ZIP4 homolog</fullName>
    </recommendedName>
</protein>
<name>A0A022XMN9_TRISD</name>
<evidence type="ECO:0000256" key="1">
    <source>
        <dbReference type="ARBA" id="ARBA00023254"/>
    </source>
</evidence>
<dbReference type="Proteomes" id="UP000023623">
    <property type="component" value="Unassembled WGS sequence"/>
</dbReference>
<sequence>MVFVIDEWLQPLASRMFSHLHKVLNKTGESTTLTSENDLDEYLSQSFSFDSTLLAPPKRRTLDDLGTETWNRCSKELSNPPNTYRMGTMKILCKLMVLAFLLIEWGMDSESDGGEYNRLFKAGLHTTDKMIGMGHSDLAKMVLEKVDRHNSGISKEESSEARELAAECSFQLSILTWKDRLKGLGIAQQSIPFAIQSLEWKTKAADILFRIGIAKKREGDPAAIEWLQCCQGVVSAQSEEQEEDEQLKSIRQALLHELIIAYLELQKNSTLFIEPIQKLYSKLEENYGSEPSTMFVGFEVSIALIPYVENGDARCSQHLQLLIESGLAESHLSSVLCCIHQFWLQRPVLAYPIFQQLISGKLQQLESEVALIETLVLVFLRLCTADRDMSEGLKQSSSLLVSLCGAKQKIVGLGFEASQAARVMFLSKADICSNAGNVNLAYDWCELAQHQVLEEGDKDIIRRKMLFYASCLENITPSRFNKLSNFKELSVTSQFLLYQLALKHGKLDTVRKSVLDMLYRSADFSSMCACIAYAESCNKISILGPIFRELLINNRAGNHTIPLLKGCIRIMAKEFSASQQLTPGGVEGICELFEKFSTSICLDTRPQQEKVQYLEWFSSNGYNLVIKNYALWDVKSSIRLIDCCIKILSLLPRGLNVDTLSNINQRNFWCHSMATLAHLDIAYLAENHISRDMYFTSARMHLQQCQDYLTIHRQGIAPEIWVKFSDVVRSIVALYFQRAINLNAENEEGICTILGNCNTSSDPQLLCILADQIMSSGLTTPAVYKAFQRATALKLTSGTLCDVLKHFRWLRCLYRFGLKCDEKCTKFIVGEAQKLGNIATNLRPQLSPEMVKELCWEMQWLPVAVYNQSLILYRDMKNSLSREWFNEAVNLVQNIELNGWDTDGLSSRMCAAYGALLGEQAVDNL</sequence>
<dbReference type="AlphaFoldDB" id="A0A022XMN9"/>
<dbReference type="PANTHER" id="PTHR40375:SF2">
    <property type="entry name" value="SPORULATION-SPECIFIC PROTEIN 22"/>
    <property type="match status" value="1"/>
</dbReference>